<dbReference type="GO" id="GO:0004553">
    <property type="term" value="F:hydrolase activity, hydrolyzing O-glycosyl compounds"/>
    <property type="evidence" value="ECO:0007669"/>
    <property type="project" value="InterPro"/>
</dbReference>
<dbReference type="Proteomes" id="UP000290921">
    <property type="component" value="Unassembled WGS sequence"/>
</dbReference>
<dbReference type="Gene3D" id="2.40.40.10">
    <property type="entry name" value="RlpA-like domain"/>
    <property type="match status" value="1"/>
</dbReference>
<dbReference type="InterPro" id="IPR036908">
    <property type="entry name" value="RlpA-like_sf"/>
</dbReference>
<dbReference type="InterPro" id="IPR051933">
    <property type="entry name" value="Resuscitation_pf_RpfB"/>
</dbReference>
<dbReference type="AlphaFoldDB" id="A0A4Q0VBF9"/>
<keyword evidence="2" id="KW-0472">Membrane</keyword>
<dbReference type="SUPFAM" id="SSF50685">
    <property type="entry name" value="Barwin-like endoglucanases"/>
    <property type="match status" value="1"/>
</dbReference>
<dbReference type="EMBL" id="QMAP01000006">
    <property type="protein sequence ID" value="RXI48677.1"/>
    <property type="molecule type" value="Genomic_DNA"/>
</dbReference>
<evidence type="ECO:0000259" key="3">
    <source>
        <dbReference type="PROSITE" id="PS51109"/>
    </source>
</evidence>
<dbReference type="Pfam" id="PF07501">
    <property type="entry name" value="G5"/>
    <property type="match status" value="1"/>
</dbReference>
<keyword evidence="2" id="KW-0812">Transmembrane</keyword>
<evidence type="ECO:0000313" key="4">
    <source>
        <dbReference type="EMBL" id="RXI48677.1"/>
    </source>
</evidence>
<feature type="transmembrane region" description="Helical" evidence="2">
    <location>
        <begin position="41"/>
        <end position="58"/>
    </location>
</feature>
<protein>
    <recommendedName>
        <fullName evidence="3">G5 domain-containing protein</fullName>
    </recommendedName>
</protein>
<dbReference type="CDD" id="cd22786">
    <property type="entry name" value="DPBB_YuiC-like"/>
    <property type="match status" value="1"/>
</dbReference>
<dbReference type="SMART" id="SM01208">
    <property type="entry name" value="G5"/>
    <property type="match status" value="1"/>
</dbReference>
<dbReference type="PANTHER" id="PTHR39160:SF4">
    <property type="entry name" value="RESUSCITATION-PROMOTING FACTOR RPFB"/>
    <property type="match status" value="1"/>
</dbReference>
<dbReference type="Pfam" id="PF06725">
    <property type="entry name" value="3D"/>
    <property type="match status" value="1"/>
</dbReference>
<dbReference type="GO" id="GO:0009254">
    <property type="term" value="P:peptidoglycan turnover"/>
    <property type="evidence" value="ECO:0007669"/>
    <property type="project" value="InterPro"/>
</dbReference>
<dbReference type="InterPro" id="IPR007137">
    <property type="entry name" value="DUF348"/>
</dbReference>
<gene>
    <name evidence="4" type="ORF">DP130_08075</name>
</gene>
<dbReference type="Gene3D" id="2.20.230.10">
    <property type="entry name" value="Resuscitation-promoting factor rpfb"/>
    <property type="match status" value="1"/>
</dbReference>
<organism evidence="4 5">
    <name type="scientific">Clostridium tetani</name>
    <dbReference type="NCBI Taxonomy" id="1513"/>
    <lineage>
        <taxon>Bacteria</taxon>
        <taxon>Bacillati</taxon>
        <taxon>Bacillota</taxon>
        <taxon>Clostridia</taxon>
        <taxon>Eubacteriales</taxon>
        <taxon>Clostridiaceae</taxon>
        <taxon>Clostridium</taxon>
    </lineage>
</organism>
<dbReference type="PROSITE" id="PS51109">
    <property type="entry name" value="G5"/>
    <property type="match status" value="1"/>
</dbReference>
<dbReference type="GO" id="GO:0019867">
    <property type="term" value="C:outer membrane"/>
    <property type="evidence" value="ECO:0007669"/>
    <property type="project" value="InterPro"/>
</dbReference>
<dbReference type="PANTHER" id="PTHR39160">
    <property type="entry name" value="CELL WALL-BINDING PROTEIN YOCH"/>
    <property type="match status" value="1"/>
</dbReference>
<evidence type="ECO:0000313" key="5">
    <source>
        <dbReference type="Proteomes" id="UP000290921"/>
    </source>
</evidence>
<dbReference type="Pfam" id="PF03990">
    <property type="entry name" value="DUF348"/>
    <property type="match status" value="2"/>
</dbReference>
<name>A0A4Q0VBF9_CLOTA</name>
<sequence>MTKSKMTFIIDECLLVLPREVFLVEECKKSINKYFLNGNKAVFIAILVLVTISVLVFSTKKTLYVNVDGKEKKIITFKSDIKDVLSTNGIQVGSKDKVIPKIDSVVNNGDKIYIKRAVNVQLEVDGKRLSIKSAEDNINEMLKAEGIKIKNEDKVLPSKSETVKDGLKVAIVRVDSKVLKEVKSINFSTVTKQDNNIGQDENKIIQEGKPGEKVITTKVTYENGKEVTRKVISEVVTKKPVEKIVAMGNVASYTPSRGGNFQYANAMKMRATAYTSDYESTGKNPGDPGFGITATGTVAKRSQGGYSTIAVDPRVIPLGTKVYVEGYGYAIAEDTGGAIKGNRIDVYLSSNSEANNWGVKWVNVYILK</sequence>
<dbReference type="InterPro" id="IPR010611">
    <property type="entry name" value="3D_dom"/>
</dbReference>
<proteinExistence type="predicted"/>
<evidence type="ECO:0000256" key="2">
    <source>
        <dbReference type="SAM" id="Phobius"/>
    </source>
</evidence>
<keyword evidence="1" id="KW-0732">Signal</keyword>
<accession>A0A4Q0VBF9</accession>
<keyword evidence="2" id="KW-1133">Transmembrane helix</keyword>
<dbReference type="InterPro" id="IPR011098">
    <property type="entry name" value="G5_dom"/>
</dbReference>
<comment type="caution">
    <text evidence="4">The sequence shown here is derived from an EMBL/GenBank/DDBJ whole genome shotgun (WGS) entry which is preliminary data.</text>
</comment>
<feature type="domain" description="G5" evidence="3">
    <location>
        <begin position="171"/>
        <end position="251"/>
    </location>
</feature>
<evidence type="ECO:0000256" key="1">
    <source>
        <dbReference type="ARBA" id="ARBA00022729"/>
    </source>
</evidence>
<reference evidence="4 5" key="1">
    <citation type="submission" date="2018-06" db="EMBL/GenBank/DDBJ databases">
        <title>Genome conservation of Clostridium tetani.</title>
        <authorList>
            <person name="Bruggemann H."/>
            <person name="Popoff M.R."/>
        </authorList>
    </citation>
    <scope>NUCLEOTIDE SEQUENCE [LARGE SCALE GENOMIC DNA]</scope>
    <source>
        <strain evidence="4 5">2017.061</strain>
    </source>
</reference>